<evidence type="ECO:0000313" key="2">
    <source>
        <dbReference type="EMBL" id="KAE9592312.1"/>
    </source>
</evidence>
<dbReference type="PANTHER" id="PTHR47992">
    <property type="entry name" value="PROTEIN PHOSPHATASE"/>
    <property type="match status" value="1"/>
</dbReference>
<evidence type="ECO:0000313" key="3">
    <source>
        <dbReference type="Proteomes" id="UP000447434"/>
    </source>
</evidence>
<evidence type="ECO:0000259" key="1">
    <source>
        <dbReference type="PROSITE" id="PS51746"/>
    </source>
</evidence>
<accession>A0A6A4NS89</accession>
<dbReference type="InterPro" id="IPR036457">
    <property type="entry name" value="PPM-type-like_dom_sf"/>
</dbReference>
<gene>
    <name evidence="2" type="ORF">Lalb_Chr19g0127991</name>
</gene>
<dbReference type="GO" id="GO:0004722">
    <property type="term" value="F:protein serine/threonine phosphatase activity"/>
    <property type="evidence" value="ECO:0007669"/>
    <property type="project" value="InterPro"/>
</dbReference>
<dbReference type="Gene3D" id="3.60.40.10">
    <property type="entry name" value="PPM-type phosphatase domain"/>
    <property type="match status" value="2"/>
</dbReference>
<dbReference type="InterPro" id="IPR015655">
    <property type="entry name" value="PP2C"/>
</dbReference>
<dbReference type="CDD" id="cd00143">
    <property type="entry name" value="PP2Cc"/>
    <property type="match status" value="1"/>
</dbReference>
<name>A0A6A4NS89_LUPAL</name>
<dbReference type="Proteomes" id="UP000447434">
    <property type="component" value="Chromosome 19"/>
</dbReference>
<organism evidence="2 3">
    <name type="scientific">Lupinus albus</name>
    <name type="common">White lupine</name>
    <name type="synonym">Lupinus termis</name>
    <dbReference type="NCBI Taxonomy" id="3870"/>
    <lineage>
        <taxon>Eukaryota</taxon>
        <taxon>Viridiplantae</taxon>
        <taxon>Streptophyta</taxon>
        <taxon>Embryophyta</taxon>
        <taxon>Tracheophyta</taxon>
        <taxon>Spermatophyta</taxon>
        <taxon>Magnoliopsida</taxon>
        <taxon>eudicotyledons</taxon>
        <taxon>Gunneridae</taxon>
        <taxon>Pentapetalae</taxon>
        <taxon>rosids</taxon>
        <taxon>fabids</taxon>
        <taxon>Fabales</taxon>
        <taxon>Fabaceae</taxon>
        <taxon>Papilionoideae</taxon>
        <taxon>50 kb inversion clade</taxon>
        <taxon>genistoids sensu lato</taxon>
        <taxon>core genistoids</taxon>
        <taxon>Genisteae</taxon>
        <taxon>Lupinus</taxon>
    </lineage>
</organism>
<dbReference type="OrthoDB" id="10264738at2759"/>
<dbReference type="SUPFAM" id="SSF81606">
    <property type="entry name" value="PP2C-like"/>
    <property type="match status" value="1"/>
</dbReference>
<comment type="caution">
    <text evidence="2">The sequence shown here is derived from an EMBL/GenBank/DDBJ whole genome shotgun (WGS) entry which is preliminary data.</text>
</comment>
<protein>
    <recommendedName>
        <fullName evidence="1">PPM-type phosphatase domain-containing protein</fullName>
    </recommendedName>
</protein>
<keyword evidence="3" id="KW-1185">Reference proteome</keyword>
<dbReference type="AlphaFoldDB" id="A0A6A4NS89"/>
<proteinExistence type="predicted"/>
<dbReference type="Pfam" id="PF00481">
    <property type="entry name" value="PP2C"/>
    <property type="match status" value="2"/>
</dbReference>
<dbReference type="SMART" id="SM00332">
    <property type="entry name" value="PP2Cc"/>
    <property type="match status" value="1"/>
</dbReference>
<sequence>MMPVTHGYHVVEHHVINDDSNDSDFDSVVFQREQIDQTELWYFGIFDALIGDGIFKYMQSHFFDKKLTQSHMRRKTKETLKRAYLTAKAKIREGNKSEETCRIGSTSVMVINGEKLVIANLGDYRTVLCKNGIAQQITGMHKKSTKINWFHALFSGTKDSTGSELVVGVDKIDSDTDFLILASNGIWEVMKDQEAVNLIRHIEDPQEAAECLANEALSRMSKCNISCLIIRFD</sequence>
<feature type="domain" description="PPM-type phosphatase" evidence="1">
    <location>
        <begin position="22"/>
        <end position="232"/>
    </location>
</feature>
<reference evidence="3" key="1">
    <citation type="journal article" date="2020" name="Nat. Commun.">
        <title>Genome sequence of the cluster root forming white lupin.</title>
        <authorList>
            <person name="Hufnagel B."/>
            <person name="Marques A."/>
            <person name="Soriano A."/>
            <person name="Marques L."/>
            <person name="Divol F."/>
            <person name="Doumas P."/>
            <person name="Sallet E."/>
            <person name="Mancinotti D."/>
            <person name="Carrere S."/>
            <person name="Marande W."/>
            <person name="Arribat S."/>
            <person name="Keller J."/>
            <person name="Huneau C."/>
            <person name="Blein T."/>
            <person name="Aime D."/>
            <person name="Laguerre M."/>
            <person name="Taylor J."/>
            <person name="Schubert V."/>
            <person name="Nelson M."/>
            <person name="Geu-Flores F."/>
            <person name="Crespi M."/>
            <person name="Gallardo-Guerrero K."/>
            <person name="Delaux P.-M."/>
            <person name="Salse J."/>
            <person name="Berges H."/>
            <person name="Guyot R."/>
            <person name="Gouzy J."/>
            <person name="Peret B."/>
        </authorList>
    </citation>
    <scope>NUCLEOTIDE SEQUENCE [LARGE SCALE GENOMIC DNA]</scope>
    <source>
        <strain evidence="3">cv. Amiga</strain>
    </source>
</reference>
<dbReference type="InterPro" id="IPR001932">
    <property type="entry name" value="PPM-type_phosphatase-like_dom"/>
</dbReference>
<dbReference type="EMBL" id="WOCE01000019">
    <property type="protein sequence ID" value="KAE9592312.1"/>
    <property type="molecule type" value="Genomic_DNA"/>
</dbReference>
<dbReference type="PROSITE" id="PS51746">
    <property type="entry name" value="PPM_2"/>
    <property type="match status" value="1"/>
</dbReference>